<gene>
    <name evidence="1" type="ORF">DI609_03995</name>
</gene>
<evidence type="ECO:0000313" key="2">
    <source>
        <dbReference type="Proteomes" id="UP000249451"/>
    </source>
</evidence>
<reference evidence="1 2" key="1">
    <citation type="submission" date="2017-11" db="EMBL/GenBank/DDBJ databases">
        <title>Infants hospitalized years apart are colonized by the same room-sourced microbial strains.</title>
        <authorList>
            <person name="Brooks B."/>
            <person name="Olm M.R."/>
            <person name="Firek B.A."/>
            <person name="Baker R."/>
            <person name="Thomas B.C."/>
            <person name="Morowitz M.J."/>
            <person name="Banfield J.F."/>
        </authorList>
    </citation>
    <scope>NUCLEOTIDE SEQUENCE [LARGE SCALE GENOMIC DNA]</scope>
    <source>
        <strain evidence="1">S2_012_000_R3_87</strain>
    </source>
</reference>
<proteinExistence type="predicted"/>
<evidence type="ECO:0000313" key="1">
    <source>
        <dbReference type="EMBL" id="PZP01501.1"/>
    </source>
</evidence>
<dbReference type="EMBL" id="QFNY01000068">
    <property type="protein sequence ID" value="PZP01501.1"/>
    <property type="molecule type" value="Genomic_DNA"/>
</dbReference>
<feature type="non-terminal residue" evidence="1">
    <location>
        <position position="1"/>
    </location>
</feature>
<dbReference type="AlphaFoldDB" id="A0A2W5B4A5"/>
<accession>A0A2W5B4A5</accession>
<dbReference type="Proteomes" id="UP000249451">
    <property type="component" value="Unassembled WGS sequence"/>
</dbReference>
<sequence>AEPEFHAPFVAKNREIMDALERMDFDEAADILEDSLISTPTAVQKYLSH</sequence>
<comment type="caution">
    <text evidence="1">The sequence shown here is derived from an EMBL/GenBank/DDBJ whole genome shotgun (WGS) entry which is preliminary data.</text>
</comment>
<organism evidence="1 2">
    <name type="scientific">Corynebacterium urealyticum</name>
    <dbReference type="NCBI Taxonomy" id="43771"/>
    <lineage>
        <taxon>Bacteria</taxon>
        <taxon>Bacillati</taxon>
        <taxon>Actinomycetota</taxon>
        <taxon>Actinomycetes</taxon>
        <taxon>Mycobacteriales</taxon>
        <taxon>Corynebacteriaceae</taxon>
        <taxon>Corynebacterium</taxon>
    </lineage>
</organism>
<name>A0A2W5B4A5_9CORY</name>
<protein>
    <submittedName>
        <fullName evidence="1">GntR family transcriptional regulator</fullName>
    </submittedName>
</protein>